<feature type="domain" description="Alpha/beta hydrolase fold-3" evidence="2">
    <location>
        <begin position="70"/>
        <end position="271"/>
    </location>
</feature>
<dbReference type="InterPro" id="IPR050300">
    <property type="entry name" value="GDXG_lipolytic_enzyme"/>
</dbReference>
<name>A0AAJ2HLA3_9MICO</name>
<proteinExistence type="predicted"/>
<organism evidence="3 4">
    <name type="scientific">Microbacterium aurantiacum</name>
    <dbReference type="NCBI Taxonomy" id="162393"/>
    <lineage>
        <taxon>Bacteria</taxon>
        <taxon>Bacillati</taxon>
        <taxon>Actinomycetota</taxon>
        <taxon>Actinomycetes</taxon>
        <taxon>Micrococcales</taxon>
        <taxon>Microbacteriaceae</taxon>
        <taxon>Microbacterium</taxon>
    </lineage>
</organism>
<gene>
    <name evidence="3" type="ORF">KZC50_05405</name>
</gene>
<sequence length="295" mass="30538">MPIAEAVRWLAENGEPADPRPDIDTASLMRRFPRLGTVQTADLRVDGPHGRPVPARVYRDPSAAASGRALVWVHGGAFIGGHLDMPEANWVALELASRGIPVLSVDYVKCHGDTHFPEPTDEVRTAFAYAVAHAEELFEVAPDAVVLGGASAGGNLTAGAVAQLQDAGEAVAAGLVLVYPVVHPNGPEASSEVDPTSPHGGLALNFAGSVEALADPHAFAALGRVDGFPPTLIVVCEKDGLRPSGEAFAAQLDTAGVAVELRLEAGADHGHINEPADPTALPTVEAIAAWIGRAR</sequence>
<dbReference type="EMBL" id="JAHWXH010000001">
    <property type="protein sequence ID" value="MDS0245048.1"/>
    <property type="molecule type" value="Genomic_DNA"/>
</dbReference>
<evidence type="ECO:0000313" key="4">
    <source>
        <dbReference type="Proteomes" id="UP001183582"/>
    </source>
</evidence>
<dbReference type="Pfam" id="PF07859">
    <property type="entry name" value="Abhydrolase_3"/>
    <property type="match status" value="1"/>
</dbReference>
<comment type="caution">
    <text evidence="3">The sequence shown here is derived from an EMBL/GenBank/DDBJ whole genome shotgun (WGS) entry which is preliminary data.</text>
</comment>
<dbReference type="Gene3D" id="3.40.50.1820">
    <property type="entry name" value="alpha/beta hydrolase"/>
    <property type="match status" value="1"/>
</dbReference>
<dbReference type="PANTHER" id="PTHR48081">
    <property type="entry name" value="AB HYDROLASE SUPERFAMILY PROTEIN C4A8.06C"/>
    <property type="match status" value="1"/>
</dbReference>
<dbReference type="SUPFAM" id="SSF53474">
    <property type="entry name" value="alpha/beta-Hydrolases"/>
    <property type="match status" value="1"/>
</dbReference>
<reference evidence="3 4" key="1">
    <citation type="submission" date="2021-06" db="EMBL/GenBank/DDBJ databases">
        <title>Genome-based taxonomic framework of Microbacterium strains isolated from marine environment, the description of four new species and reclassification of four preexisting species.</title>
        <authorList>
            <person name="Lee S.D."/>
            <person name="Kim S.-M."/>
            <person name="Byeon Y.-S."/>
            <person name="Yang H.L."/>
            <person name="Kim I.S."/>
        </authorList>
    </citation>
    <scope>NUCLEOTIDE SEQUENCE [LARGE SCALE GENOMIC DNA]</scope>
    <source>
        <strain evidence="3 4">KACC 20514</strain>
    </source>
</reference>
<dbReference type="AlphaFoldDB" id="A0AAJ2HLA3"/>
<accession>A0AAJ2HLA3</accession>
<evidence type="ECO:0000313" key="3">
    <source>
        <dbReference type="EMBL" id="MDS0245048.1"/>
    </source>
</evidence>
<dbReference type="InterPro" id="IPR029058">
    <property type="entry name" value="AB_hydrolase_fold"/>
</dbReference>
<protein>
    <submittedName>
        <fullName evidence="3">Alpha/beta hydrolase</fullName>
    </submittedName>
</protein>
<evidence type="ECO:0000256" key="1">
    <source>
        <dbReference type="ARBA" id="ARBA00022801"/>
    </source>
</evidence>
<dbReference type="GO" id="GO:0016787">
    <property type="term" value="F:hydrolase activity"/>
    <property type="evidence" value="ECO:0007669"/>
    <property type="project" value="UniProtKB-KW"/>
</dbReference>
<dbReference type="InterPro" id="IPR013094">
    <property type="entry name" value="AB_hydrolase_3"/>
</dbReference>
<dbReference type="Proteomes" id="UP001183582">
    <property type="component" value="Unassembled WGS sequence"/>
</dbReference>
<keyword evidence="1 3" id="KW-0378">Hydrolase</keyword>
<evidence type="ECO:0000259" key="2">
    <source>
        <dbReference type="Pfam" id="PF07859"/>
    </source>
</evidence>